<name>A0A438ICS4_VITVI</name>
<comment type="caution">
    <text evidence="1">The sequence shown here is derived from an EMBL/GenBank/DDBJ whole genome shotgun (WGS) entry which is preliminary data.</text>
</comment>
<accession>A0A438ICS4</accession>
<protein>
    <submittedName>
        <fullName evidence="1">Uncharacterized protein</fullName>
    </submittedName>
</protein>
<organism evidence="1 2">
    <name type="scientific">Vitis vinifera</name>
    <name type="common">Grape</name>
    <dbReference type="NCBI Taxonomy" id="29760"/>
    <lineage>
        <taxon>Eukaryota</taxon>
        <taxon>Viridiplantae</taxon>
        <taxon>Streptophyta</taxon>
        <taxon>Embryophyta</taxon>
        <taxon>Tracheophyta</taxon>
        <taxon>Spermatophyta</taxon>
        <taxon>Magnoliopsida</taxon>
        <taxon>eudicotyledons</taxon>
        <taxon>Gunneridae</taxon>
        <taxon>Pentapetalae</taxon>
        <taxon>rosids</taxon>
        <taxon>Vitales</taxon>
        <taxon>Vitaceae</taxon>
        <taxon>Viteae</taxon>
        <taxon>Vitis</taxon>
    </lineage>
</organism>
<dbReference type="AlphaFoldDB" id="A0A438ICS4"/>
<proteinExistence type="predicted"/>
<reference evidence="1 2" key="1">
    <citation type="journal article" date="2018" name="PLoS Genet.">
        <title>Population sequencing reveals clonal diversity and ancestral inbreeding in the grapevine cultivar Chardonnay.</title>
        <authorList>
            <person name="Roach M.J."/>
            <person name="Johnson D.L."/>
            <person name="Bohlmann J."/>
            <person name="van Vuuren H.J."/>
            <person name="Jones S.J."/>
            <person name="Pretorius I.S."/>
            <person name="Schmidt S.A."/>
            <person name="Borneman A.R."/>
        </authorList>
    </citation>
    <scope>NUCLEOTIDE SEQUENCE [LARGE SCALE GENOMIC DNA]</scope>
    <source>
        <strain evidence="2">cv. Chardonnay</strain>
        <tissue evidence="1">Leaf</tissue>
    </source>
</reference>
<evidence type="ECO:0000313" key="1">
    <source>
        <dbReference type="EMBL" id="RVW94501.1"/>
    </source>
</evidence>
<gene>
    <name evidence="1" type="ORF">CK203_035722</name>
</gene>
<evidence type="ECO:0000313" key="2">
    <source>
        <dbReference type="Proteomes" id="UP000288805"/>
    </source>
</evidence>
<dbReference type="EMBL" id="QGNW01000121">
    <property type="protein sequence ID" value="RVW94501.1"/>
    <property type="molecule type" value="Genomic_DNA"/>
</dbReference>
<sequence>MGSKPSRSSLRMAPSMTLQCHHPLHAISLHHKLYLSLYIVRRGCPAFCHRAYPDLRGPTCSLWIDLSRGEEALGEQRSGDVGTIGSAGSRAPSRSYDQAYMPLALTLPYHTAQGIERPSVSYSTRGHHAMQHSLPQDLQHPILDLELNIPQLLLL</sequence>
<dbReference type="Proteomes" id="UP000288805">
    <property type="component" value="Unassembled WGS sequence"/>
</dbReference>